<dbReference type="InParanoid" id="Q5KB86"/>
<feature type="region of interest" description="Disordered" evidence="1">
    <location>
        <begin position="893"/>
        <end position="927"/>
    </location>
</feature>
<feature type="compositionally biased region" description="Polar residues" evidence="1">
    <location>
        <begin position="799"/>
        <end position="810"/>
    </location>
</feature>
<feature type="region of interest" description="Disordered" evidence="1">
    <location>
        <begin position="496"/>
        <end position="528"/>
    </location>
</feature>
<feature type="compositionally biased region" description="Polar residues" evidence="1">
    <location>
        <begin position="592"/>
        <end position="606"/>
    </location>
</feature>
<dbReference type="AlphaFoldDB" id="Q5KB86"/>
<dbReference type="HOGENOM" id="CLU_019937_0_0_1"/>
<proteinExistence type="predicted"/>
<feature type="region of interest" description="Disordered" evidence="1">
    <location>
        <begin position="592"/>
        <end position="626"/>
    </location>
</feature>
<dbReference type="PANTHER" id="PTHR38696:SF1">
    <property type="entry name" value="MEDIATOR OF RNA POLYMERASE II TRANSCRIPTION SUBUNIT 13"/>
    <property type="match status" value="1"/>
</dbReference>
<evidence type="ECO:0000256" key="1">
    <source>
        <dbReference type="SAM" id="MobiDB-lite"/>
    </source>
</evidence>
<dbReference type="eggNOG" id="ENOG502RB6W">
    <property type="taxonomic scope" value="Eukaryota"/>
</dbReference>
<dbReference type="Proteomes" id="UP000002149">
    <property type="component" value="Chromosome 9"/>
</dbReference>
<dbReference type="PANTHER" id="PTHR38696">
    <property type="entry name" value="MEDIATOR OF RNA POLYMERASE II TRANSCRIPTION SUBUNIT 13"/>
    <property type="match status" value="1"/>
</dbReference>
<name>Q5KB86_CRYD1</name>
<dbReference type="GeneID" id="3259674"/>
<feature type="region of interest" description="Disordered" evidence="1">
    <location>
        <begin position="540"/>
        <end position="568"/>
    </location>
</feature>
<dbReference type="OrthoDB" id="2596799at2759"/>
<dbReference type="RefSeq" id="XP_024513579.1">
    <property type="nucleotide sequence ID" value="XM_024657863.1"/>
</dbReference>
<gene>
    <name evidence="2" type="ordered locus">CNI03400</name>
</gene>
<feature type="compositionally biased region" description="Polar residues" evidence="1">
    <location>
        <begin position="897"/>
        <end position="908"/>
    </location>
</feature>
<accession>Q5KB86</accession>
<dbReference type="VEuPathDB" id="FungiDB:CNI03400"/>
<evidence type="ECO:0000313" key="2">
    <source>
        <dbReference type="EMBL" id="AAW45708.2"/>
    </source>
</evidence>
<dbReference type="KEGG" id="cne:CNI03400"/>
<evidence type="ECO:0000313" key="3">
    <source>
        <dbReference type="Proteomes" id="UP000002149"/>
    </source>
</evidence>
<feature type="compositionally biased region" description="Polar residues" evidence="1">
    <location>
        <begin position="863"/>
        <end position="879"/>
    </location>
</feature>
<dbReference type="STRING" id="214684.Q5KB86"/>
<keyword evidence="3" id="KW-1185">Reference proteome</keyword>
<reference evidence="2 3" key="1">
    <citation type="journal article" date="2005" name="Science">
        <title>The genome of the basidiomycetous yeast and human pathogen Cryptococcus neoformans.</title>
        <authorList>
            <person name="Loftus B.J."/>
            <person name="Fung E."/>
            <person name="Roncaglia P."/>
            <person name="Rowley D."/>
            <person name="Amedeo P."/>
            <person name="Bruno D."/>
            <person name="Vamathevan J."/>
            <person name="Miranda M."/>
            <person name="Anderson I.J."/>
            <person name="Fraser J.A."/>
            <person name="Allen J.E."/>
            <person name="Bosdet I.E."/>
            <person name="Brent M.R."/>
            <person name="Chiu R."/>
            <person name="Doering T.L."/>
            <person name="Donlin M.J."/>
            <person name="D'Souza C.A."/>
            <person name="Fox D.S."/>
            <person name="Grinberg V."/>
            <person name="Fu J."/>
            <person name="Fukushima M."/>
            <person name="Haas B.J."/>
            <person name="Huang J.C."/>
            <person name="Janbon G."/>
            <person name="Jones S.J."/>
            <person name="Koo H.L."/>
            <person name="Krzywinski M.I."/>
            <person name="Kwon-Chung J.K."/>
            <person name="Lengeler K.B."/>
            <person name="Maiti R."/>
            <person name="Marra M.A."/>
            <person name="Marra R.E."/>
            <person name="Mathewson C.A."/>
            <person name="Mitchell T.G."/>
            <person name="Pertea M."/>
            <person name="Riggs F.R."/>
            <person name="Salzberg S.L."/>
            <person name="Schein J.E."/>
            <person name="Shvartsbeyn A."/>
            <person name="Shin H."/>
            <person name="Shumway M."/>
            <person name="Specht C.A."/>
            <person name="Suh B.B."/>
            <person name="Tenney A."/>
            <person name="Utterback T.R."/>
            <person name="Wickes B.L."/>
            <person name="Wortman J.R."/>
            <person name="Wye N.H."/>
            <person name="Kronstad J.W."/>
            <person name="Lodge J.K."/>
            <person name="Heitman J."/>
            <person name="Davis R.W."/>
            <person name="Fraser C.M."/>
            <person name="Hyman R.W."/>
        </authorList>
    </citation>
    <scope>NUCLEOTIDE SEQUENCE [LARGE SCALE GENOMIC DNA]</scope>
    <source>
        <strain evidence="3">JEC21 / ATCC MYA-565</strain>
    </source>
</reference>
<feature type="region of interest" description="Disordered" evidence="1">
    <location>
        <begin position="799"/>
        <end position="879"/>
    </location>
</feature>
<dbReference type="EMBL" id="AE017349">
    <property type="protein sequence ID" value="AAW45708.2"/>
    <property type="molecule type" value="Genomic_DNA"/>
</dbReference>
<dbReference type="PaxDb" id="214684-Q5KB86"/>
<sequence>MNTPASSRQTHSFFHPAMIKPQSRKSWFSFARQNPETIKAEKASAVSPAELLPPAAASDGVPNSSSNRLSVYNSDPQGYLRPIQFEPNRIATLYVSPSEVNLYLAAMSQLDQSPPPLPLWTDPAPELPRLNPTDPLDVPRLPSTYTITRPTFGLDFWTDSLYNPKPLPGGVYDPPSSTGLLVRDEFRSYSVPKSANHAIIALTPPGEIRFTNFPPSALLALDNVIRDQWPHGIVKRSLGVVELKERDEKDKIVWTVNLEGKVWKRKGNEELHTIRLVLGILKVLGIHGWTLVESIQAGGSKKDTHDLLFSYSLKTIRGPPAFFALSIPLPDRLSLINPPFKSTPALISALRTSIISASPLKLKQSSNGIIDPNSTDAELLKAAEQGKKKGKVNWQGYDPRGVKLEGWVHDGVYRFWVDGMRRWVGGGLRRKTVENIHPMLVINIVNNLTANHFELAGSVPLLPFTKGRDVLVFQSLPSSGLTAQDSYDTKQYKYNEAAHPGGPTTAGTQGEKARTSTRPPRPPAATAMTRLRRLSDLTLRRHSSNGESPNRCVRAAPSSGAGINTQEGTPKAKNVLLKKNSTRRKNVLNMPASTADNHVGNGQSKRASAPSFVPSRGHVQGSDDAAGFAQGDAHLRVMNSTSQDRNNWSFVEHPTVLNQEGRAPPIGISRIFPTESLWNAPLALCHNTNRDPIQFGTTQLFVPRGTGHAPDPNLSQDSGDSMYIDPPVAGEKDRCPSLDNVRIPQANVYSSTTTGIGGFHDFVSSDITQPFRLGHPMGTPSPSIQSRPKISHTIVPAPQFTSLPVNNPNGAATMKDRGSPKRNRPAVVVPDMTGIGRVDSMHGSVGWNGSALSRGSGDHQPHHSSLNNEQSGPGRESQQGSVVMLVNAQGYGGSLQFPGSPTSPTTQAEKVGSARTKVNVGPRHWET</sequence>
<organism evidence="2 3">
    <name type="scientific">Cryptococcus deneoformans (strain JEC21 / ATCC MYA-565)</name>
    <name type="common">Cryptococcus neoformans var. neoformans serotype D</name>
    <dbReference type="NCBI Taxonomy" id="214684"/>
    <lineage>
        <taxon>Eukaryota</taxon>
        <taxon>Fungi</taxon>
        <taxon>Dikarya</taxon>
        <taxon>Basidiomycota</taxon>
        <taxon>Agaricomycotina</taxon>
        <taxon>Tremellomycetes</taxon>
        <taxon>Tremellales</taxon>
        <taxon>Cryptococcaceae</taxon>
        <taxon>Cryptococcus</taxon>
        <taxon>Cryptococcus neoformans species complex</taxon>
    </lineage>
</organism>
<protein>
    <submittedName>
        <fullName evidence="2">Uncharacterized protein</fullName>
    </submittedName>
</protein>